<proteinExistence type="predicted"/>
<evidence type="ECO:0000256" key="1">
    <source>
        <dbReference type="SAM" id="SignalP"/>
    </source>
</evidence>
<sequence length="87" mass="9563">MFFSLNFLLLFLTATNSRPNNYNGNETINRANESNQSLPIVLTADSSNGAKQIGTDVQLTGYGYSVNLTLAYDLLDVKIDLNNCIGR</sequence>
<organism evidence="2 3">
    <name type="scientific">Panagrolaimus davidi</name>
    <dbReference type="NCBI Taxonomy" id="227884"/>
    <lineage>
        <taxon>Eukaryota</taxon>
        <taxon>Metazoa</taxon>
        <taxon>Ecdysozoa</taxon>
        <taxon>Nematoda</taxon>
        <taxon>Chromadorea</taxon>
        <taxon>Rhabditida</taxon>
        <taxon>Tylenchina</taxon>
        <taxon>Panagrolaimomorpha</taxon>
        <taxon>Panagrolaimoidea</taxon>
        <taxon>Panagrolaimidae</taxon>
        <taxon>Panagrolaimus</taxon>
    </lineage>
</organism>
<evidence type="ECO:0000313" key="2">
    <source>
        <dbReference type="Proteomes" id="UP000887578"/>
    </source>
</evidence>
<reference evidence="3" key="1">
    <citation type="submission" date="2022-11" db="UniProtKB">
        <authorList>
            <consortium name="WormBaseParasite"/>
        </authorList>
    </citation>
    <scope>IDENTIFICATION</scope>
</reference>
<keyword evidence="2" id="KW-1185">Reference proteome</keyword>
<keyword evidence="1" id="KW-0732">Signal</keyword>
<evidence type="ECO:0000313" key="3">
    <source>
        <dbReference type="WBParaSite" id="PDA_v2.g14010.t1"/>
    </source>
</evidence>
<dbReference type="AlphaFoldDB" id="A0A914P7P4"/>
<accession>A0A914P7P4</accession>
<feature type="chain" id="PRO_5037173341" evidence="1">
    <location>
        <begin position="18"/>
        <end position="87"/>
    </location>
</feature>
<name>A0A914P7P4_9BILA</name>
<dbReference type="WBParaSite" id="PDA_v2.g14010.t1">
    <property type="protein sequence ID" value="PDA_v2.g14010.t1"/>
    <property type="gene ID" value="PDA_v2.g14010"/>
</dbReference>
<protein>
    <submittedName>
        <fullName evidence="3">Uncharacterized protein</fullName>
    </submittedName>
</protein>
<feature type="signal peptide" evidence="1">
    <location>
        <begin position="1"/>
        <end position="17"/>
    </location>
</feature>
<dbReference type="Proteomes" id="UP000887578">
    <property type="component" value="Unplaced"/>
</dbReference>